<organism evidence="1 2">
    <name type="scientific">Mesobacillus zeae</name>
    <dbReference type="NCBI Taxonomy" id="1917180"/>
    <lineage>
        <taxon>Bacteria</taxon>
        <taxon>Bacillati</taxon>
        <taxon>Bacillota</taxon>
        <taxon>Bacilli</taxon>
        <taxon>Bacillales</taxon>
        <taxon>Bacillaceae</taxon>
        <taxon>Mesobacillus</taxon>
    </lineage>
</organism>
<evidence type="ECO:0000313" key="1">
    <source>
        <dbReference type="EMBL" id="RID88798.1"/>
    </source>
</evidence>
<protein>
    <recommendedName>
        <fullName evidence="3">Butirosin biosynthesis protein H N-terminal domain-containing protein</fullName>
    </recommendedName>
</protein>
<gene>
    <name evidence="1" type="ORF">D1970_00695</name>
</gene>
<dbReference type="EMBL" id="QWVT01000002">
    <property type="protein sequence ID" value="RID88798.1"/>
    <property type="molecule type" value="Genomic_DNA"/>
</dbReference>
<dbReference type="RefSeq" id="WP_119110961.1">
    <property type="nucleotide sequence ID" value="NZ_CBCSEO010000004.1"/>
</dbReference>
<reference evidence="1 2" key="1">
    <citation type="submission" date="2018-08" db="EMBL/GenBank/DDBJ databases">
        <title>Bacillus jemisoniae sp. nov., Bacillus chryseoplanitiae sp. nov., Bacillus resnikiae sp. nov., and Bacillus frankliniae sp. nov., isolated from Viking spacecraft and associated surfaces.</title>
        <authorList>
            <person name="Seuylemezian A."/>
            <person name="Vaishampayan P."/>
        </authorList>
    </citation>
    <scope>NUCLEOTIDE SEQUENCE [LARGE SCALE GENOMIC DNA]</scope>
    <source>
        <strain evidence="1 2">JJ-247</strain>
    </source>
</reference>
<sequence length="313" mass="35723">MKTSHCIYFGVSSYLEKDSAIALKQYELFHLFGGVDLKVTREDNPLTPVYRISGCSVDSIALYNNSGIKSERVVDPDWNSAFKKTLTILNEKKVHPVFANCFYLPYDKKNYKRNNENHLVLLEEFNEITRSFLLSDEKGTFSIDMEDLKLACSKTKNQPYQSLAISVENDFSHQQIHDRIREIMIANARKNRGSIVKEMMKLENGIYEINQCSGIHQTVALQALSIIMRHPNGTISSRGFMSESLSSYSNELCQLYKDLSRLWFTLANDLIRLSLNNIAADEIIQQIKLISKSEEEANNALLKEFEEIGLPGS</sequence>
<accession>A0A398BJY9</accession>
<comment type="caution">
    <text evidence="1">The sequence shown here is derived from an EMBL/GenBank/DDBJ whole genome shotgun (WGS) entry which is preliminary data.</text>
</comment>
<evidence type="ECO:0000313" key="2">
    <source>
        <dbReference type="Proteomes" id="UP000265816"/>
    </source>
</evidence>
<evidence type="ECO:0008006" key="3">
    <source>
        <dbReference type="Google" id="ProtNLM"/>
    </source>
</evidence>
<dbReference type="OrthoDB" id="2990635at2"/>
<name>A0A398BJY9_9BACI</name>
<dbReference type="AlphaFoldDB" id="A0A398BJY9"/>
<proteinExistence type="predicted"/>
<dbReference type="Proteomes" id="UP000265816">
    <property type="component" value="Unassembled WGS sequence"/>
</dbReference>
<keyword evidence="2" id="KW-1185">Reference proteome</keyword>